<name>A0A1J5PQ04_9ZZZZ</name>
<dbReference type="AlphaFoldDB" id="A0A1J5PQ04"/>
<feature type="region of interest" description="Disordered" evidence="1">
    <location>
        <begin position="40"/>
        <end position="77"/>
    </location>
</feature>
<comment type="caution">
    <text evidence="2">The sequence shown here is derived from an EMBL/GenBank/DDBJ whole genome shotgun (WGS) entry which is preliminary data.</text>
</comment>
<gene>
    <name evidence="2" type="ORF">GALL_454830</name>
</gene>
<evidence type="ECO:0000256" key="1">
    <source>
        <dbReference type="SAM" id="MobiDB-lite"/>
    </source>
</evidence>
<sequence length="77" mass="8863">MQQRHSQIKRDDHGDLAKPAGQDIPGQYLLEMFGSLRSAVNQQDRSGRRNDVDDADEGFLRHARGPGARERQQHRRQ</sequence>
<evidence type="ECO:0000313" key="2">
    <source>
        <dbReference type="EMBL" id="OIQ72888.1"/>
    </source>
</evidence>
<organism evidence="2">
    <name type="scientific">mine drainage metagenome</name>
    <dbReference type="NCBI Taxonomy" id="410659"/>
    <lineage>
        <taxon>unclassified sequences</taxon>
        <taxon>metagenomes</taxon>
        <taxon>ecological metagenomes</taxon>
    </lineage>
</organism>
<reference evidence="2" key="1">
    <citation type="submission" date="2016-10" db="EMBL/GenBank/DDBJ databases">
        <title>Sequence of Gallionella enrichment culture.</title>
        <authorList>
            <person name="Poehlein A."/>
            <person name="Muehling M."/>
            <person name="Daniel R."/>
        </authorList>
    </citation>
    <scope>NUCLEOTIDE SEQUENCE</scope>
</reference>
<dbReference type="EMBL" id="MLJW01003089">
    <property type="protein sequence ID" value="OIQ72888.1"/>
    <property type="molecule type" value="Genomic_DNA"/>
</dbReference>
<protein>
    <submittedName>
        <fullName evidence="2">Uncharacterized protein</fullName>
    </submittedName>
</protein>
<proteinExistence type="predicted"/>
<accession>A0A1J5PQ04</accession>
<feature type="region of interest" description="Disordered" evidence="1">
    <location>
        <begin position="1"/>
        <end position="23"/>
    </location>
</feature>